<dbReference type="AlphaFoldDB" id="A0A8K1CD75"/>
<name>A0A8K1CD75_PYTOL</name>
<evidence type="ECO:0000256" key="1">
    <source>
        <dbReference type="SAM" id="MobiDB-lite"/>
    </source>
</evidence>
<sequence>MAGDDDEDEMFEAIASLFEDPVEGEVTPDAIWMSILDEDDELERLETLQASGRAGTASQAEKRKRRARDNPNKARDARRHELLHLRSTVAQLEDVVTQLRQQHEAKGGSNPVGRNVMIRRSVWEPIAARQLEERRRAEELNTQLRILLADQTRLTKSLERMVTKPSTMQGFETCGLLKPRRSFVPPSYKYDPSVCKDMLREVESNYNEVDALFERLHLKDEEHSSGNLQVHRDEKSGYLESYQLEVLPVNVQVAADLVWQHYAEHMSRVPFRQYYERTAAADDVTEDTIIERIGVELQSSETITTTSLQVMRRYTEENRVVIVWYCIMRPVMCASQNVATVDFLERGYMVFETPKALDPASHSILKMCVTLCRSHDGFRDDDELQRKVDECMFMDGIAMASTLHRSIENMLLERCRSHSFYQQTEPQIPSGP</sequence>
<reference evidence="2" key="1">
    <citation type="submission" date="2019-03" db="EMBL/GenBank/DDBJ databases">
        <title>Long read genome sequence of the mycoparasitic Pythium oligandrum ATCC 38472 isolated from sugarbeet rhizosphere.</title>
        <authorList>
            <person name="Gaulin E."/>
        </authorList>
    </citation>
    <scope>NUCLEOTIDE SEQUENCE</scope>
    <source>
        <strain evidence="2">ATCC 38472_TT</strain>
    </source>
</reference>
<dbReference type="PANTHER" id="PTHR35796:SF3">
    <property type="entry name" value="BHLH DOMAIN-CONTAINING PROTEIN"/>
    <property type="match status" value="1"/>
</dbReference>
<comment type="caution">
    <text evidence="2">The sequence shown here is derived from an EMBL/GenBank/DDBJ whole genome shotgun (WGS) entry which is preliminary data.</text>
</comment>
<evidence type="ECO:0000313" key="2">
    <source>
        <dbReference type="EMBL" id="TMW60458.1"/>
    </source>
</evidence>
<feature type="compositionally biased region" description="Basic and acidic residues" evidence="1">
    <location>
        <begin position="68"/>
        <end position="79"/>
    </location>
</feature>
<evidence type="ECO:0000313" key="3">
    <source>
        <dbReference type="Proteomes" id="UP000794436"/>
    </source>
</evidence>
<dbReference type="EMBL" id="SPLM01000108">
    <property type="protein sequence ID" value="TMW60458.1"/>
    <property type="molecule type" value="Genomic_DNA"/>
</dbReference>
<proteinExistence type="predicted"/>
<organism evidence="2 3">
    <name type="scientific">Pythium oligandrum</name>
    <name type="common">Mycoparasitic fungus</name>
    <dbReference type="NCBI Taxonomy" id="41045"/>
    <lineage>
        <taxon>Eukaryota</taxon>
        <taxon>Sar</taxon>
        <taxon>Stramenopiles</taxon>
        <taxon>Oomycota</taxon>
        <taxon>Peronosporomycetes</taxon>
        <taxon>Pythiales</taxon>
        <taxon>Pythiaceae</taxon>
        <taxon>Pythium</taxon>
    </lineage>
</organism>
<keyword evidence="3" id="KW-1185">Reference proteome</keyword>
<gene>
    <name evidence="2" type="ORF">Poli38472_000500</name>
</gene>
<dbReference type="Proteomes" id="UP000794436">
    <property type="component" value="Unassembled WGS sequence"/>
</dbReference>
<dbReference type="PANTHER" id="PTHR35796">
    <property type="entry name" value="HYPOTHETICAL CYTOSOLIC PROTEIN"/>
    <property type="match status" value="1"/>
</dbReference>
<feature type="region of interest" description="Disordered" evidence="1">
    <location>
        <begin position="48"/>
        <end position="79"/>
    </location>
</feature>
<accession>A0A8K1CD75</accession>
<protein>
    <submittedName>
        <fullName evidence="2">Uncharacterized protein</fullName>
    </submittedName>
</protein>